<accession>D1AHQ2</accession>
<name>D1AHQ2_SEBTE</name>
<dbReference type="STRING" id="526218.Sterm_1424"/>
<dbReference type="KEGG" id="str:Sterm_1424"/>
<protein>
    <submittedName>
        <fullName evidence="1">Uncharacterized protein</fullName>
    </submittedName>
</protein>
<dbReference type="AlphaFoldDB" id="D1AHQ2"/>
<evidence type="ECO:0000313" key="2">
    <source>
        <dbReference type="Proteomes" id="UP000000845"/>
    </source>
</evidence>
<dbReference type="HOGENOM" id="CLU_2397909_0_0_0"/>
<reference evidence="2" key="1">
    <citation type="submission" date="2009-09" db="EMBL/GenBank/DDBJ databases">
        <title>The complete chromosome of Sebaldella termitidis ATCC 33386.</title>
        <authorList>
            <consortium name="US DOE Joint Genome Institute (JGI-PGF)"/>
            <person name="Lucas S."/>
            <person name="Copeland A."/>
            <person name="Lapidus A."/>
            <person name="Glavina del Rio T."/>
            <person name="Dalin E."/>
            <person name="Tice H."/>
            <person name="Bruce D."/>
            <person name="Goodwin L."/>
            <person name="Pitluck S."/>
            <person name="Kyrpides N."/>
            <person name="Mavromatis K."/>
            <person name="Ivanova N."/>
            <person name="Mikhailova N."/>
            <person name="Sims D."/>
            <person name="Meincke L."/>
            <person name="Brettin T."/>
            <person name="Detter J.C."/>
            <person name="Han C."/>
            <person name="Larimer F."/>
            <person name="Land M."/>
            <person name="Hauser L."/>
            <person name="Markowitz V."/>
            <person name="Cheng J.F."/>
            <person name="Hugenholtz P."/>
            <person name="Woyke T."/>
            <person name="Wu D."/>
            <person name="Eisen J.A."/>
        </authorList>
    </citation>
    <scope>NUCLEOTIDE SEQUENCE [LARGE SCALE GENOMIC DNA]</scope>
    <source>
        <strain evidence="2">ATCC 33386 / NCTC 11300</strain>
    </source>
</reference>
<dbReference type="RefSeq" id="WP_012860882.1">
    <property type="nucleotide sequence ID" value="NC_013517.1"/>
</dbReference>
<organism evidence="1 2">
    <name type="scientific">Sebaldella termitidis (strain ATCC 33386 / NCTC 11300)</name>
    <dbReference type="NCBI Taxonomy" id="526218"/>
    <lineage>
        <taxon>Bacteria</taxon>
        <taxon>Fusobacteriati</taxon>
        <taxon>Fusobacteriota</taxon>
        <taxon>Fusobacteriia</taxon>
        <taxon>Fusobacteriales</taxon>
        <taxon>Leptotrichiaceae</taxon>
        <taxon>Sebaldella</taxon>
    </lineage>
</organism>
<evidence type="ECO:0000313" key="1">
    <source>
        <dbReference type="EMBL" id="ACZ08286.1"/>
    </source>
</evidence>
<keyword evidence="2" id="KW-1185">Reference proteome</keyword>
<dbReference type="EMBL" id="CP001739">
    <property type="protein sequence ID" value="ACZ08286.1"/>
    <property type="molecule type" value="Genomic_DNA"/>
</dbReference>
<reference evidence="1 2" key="2">
    <citation type="journal article" date="2010" name="Stand. Genomic Sci.">
        <title>Complete genome sequence of Sebaldella termitidis type strain (NCTC 11300).</title>
        <authorList>
            <person name="Harmon-Smith M."/>
            <person name="Celia L."/>
            <person name="Chertkov O."/>
            <person name="Lapidus A."/>
            <person name="Copeland A."/>
            <person name="Glavina Del Rio T."/>
            <person name="Nolan M."/>
            <person name="Lucas S."/>
            <person name="Tice H."/>
            <person name="Cheng J.F."/>
            <person name="Han C."/>
            <person name="Detter J.C."/>
            <person name="Bruce D."/>
            <person name="Goodwin L."/>
            <person name="Pitluck S."/>
            <person name="Pati A."/>
            <person name="Liolios K."/>
            <person name="Ivanova N."/>
            <person name="Mavromatis K."/>
            <person name="Mikhailova N."/>
            <person name="Chen A."/>
            <person name="Palaniappan K."/>
            <person name="Land M."/>
            <person name="Hauser L."/>
            <person name="Chang Y.J."/>
            <person name="Jeffries C.D."/>
            <person name="Brettin T."/>
            <person name="Goker M."/>
            <person name="Beck B."/>
            <person name="Bristow J."/>
            <person name="Eisen J.A."/>
            <person name="Markowitz V."/>
            <person name="Hugenholtz P."/>
            <person name="Kyrpides N.C."/>
            <person name="Klenk H.P."/>
            <person name="Chen F."/>
        </authorList>
    </citation>
    <scope>NUCLEOTIDE SEQUENCE [LARGE SCALE GENOMIC DNA]</scope>
    <source>
        <strain evidence="2">ATCC 33386 / NCTC 11300</strain>
    </source>
</reference>
<proteinExistence type="predicted"/>
<sequence>MSEYYFFNSVKKSQEIEQWFQKNLRGIVFLEHTAPVTFTIDHVTYAIRYNQESDYIYTIKLHGHNTNIRGYHANIRNRVERYLNNLKATN</sequence>
<dbReference type="Proteomes" id="UP000000845">
    <property type="component" value="Chromosome"/>
</dbReference>
<gene>
    <name evidence="1" type="ordered locus">Sterm_1424</name>
</gene>